<keyword evidence="4" id="KW-1185">Reference proteome</keyword>
<dbReference type="PANTHER" id="PTHR47718">
    <property type="entry name" value="OS01G0519700 PROTEIN"/>
    <property type="match status" value="1"/>
</dbReference>
<dbReference type="InterPro" id="IPR018289">
    <property type="entry name" value="MULE_transposase_dom"/>
</dbReference>
<evidence type="ECO:0000313" key="3">
    <source>
        <dbReference type="EMBL" id="KAJ0187607.1"/>
    </source>
</evidence>
<dbReference type="Proteomes" id="UP000235145">
    <property type="component" value="Unassembled WGS sequence"/>
</dbReference>
<feature type="domain" description="MULE transposase" evidence="2">
    <location>
        <begin position="78"/>
        <end position="156"/>
    </location>
</feature>
<proteinExistence type="predicted"/>
<evidence type="ECO:0000259" key="2">
    <source>
        <dbReference type="Pfam" id="PF10551"/>
    </source>
</evidence>
<dbReference type="PANTHER" id="PTHR47718:SF12">
    <property type="entry name" value="PROTEIN FAR1-RELATED SEQUENCE"/>
    <property type="match status" value="1"/>
</dbReference>
<keyword evidence="1" id="KW-0472">Membrane</keyword>
<name>A0A9R1WW38_LACSA</name>
<evidence type="ECO:0000256" key="1">
    <source>
        <dbReference type="SAM" id="Phobius"/>
    </source>
</evidence>
<gene>
    <name evidence="3" type="ORF">LSAT_V11C900466870</name>
</gene>
<comment type="caution">
    <text evidence="3">The sequence shown here is derived from an EMBL/GenBank/DDBJ whole genome shotgun (WGS) entry which is preliminary data.</text>
</comment>
<feature type="transmembrane region" description="Helical" evidence="1">
    <location>
        <begin position="36"/>
        <end position="53"/>
    </location>
</feature>
<accession>A0A9R1WW38</accession>
<keyword evidence="1" id="KW-1133">Transmembrane helix</keyword>
<evidence type="ECO:0000313" key="4">
    <source>
        <dbReference type="Proteomes" id="UP000235145"/>
    </source>
</evidence>
<sequence>MVRKYGVKNALTISPLIKMGPVWSHTQHILRADPEIIYWSLIVNMMFWTLYFGPMKWRKHITLNLVMLSHLMRFSEQTNKYGMIFVSFTAIDHHKKSITVGAGLLRNKNIESYYWLLKTFLKIHRKKPTLVLNDQDMTIKQVIKNVFLNSKHILCM</sequence>
<dbReference type="Pfam" id="PF10551">
    <property type="entry name" value="MULE"/>
    <property type="match status" value="1"/>
</dbReference>
<protein>
    <recommendedName>
        <fullName evidence="2">MULE transposase domain-containing protein</fullName>
    </recommendedName>
</protein>
<dbReference type="AlphaFoldDB" id="A0A9R1WW38"/>
<organism evidence="3 4">
    <name type="scientific">Lactuca sativa</name>
    <name type="common">Garden lettuce</name>
    <dbReference type="NCBI Taxonomy" id="4236"/>
    <lineage>
        <taxon>Eukaryota</taxon>
        <taxon>Viridiplantae</taxon>
        <taxon>Streptophyta</taxon>
        <taxon>Embryophyta</taxon>
        <taxon>Tracheophyta</taxon>
        <taxon>Spermatophyta</taxon>
        <taxon>Magnoliopsida</taxon>
        <taxon>eudicotyledons</taxon>
        <taxon>Gunneridae</taxon>
        <taxon>Pentapetalae</taxon>
        <taxon>asterids</taxon>
        <taxon>campanulids</taxon>
        <taxon>Asterales</taxon>
        <taxon>Asteraceae</taxon>
        <taxon>Cichorioideae</taxon>
        <taxon>Cichorieae</taxon>
        <taxon>Lactucinae</taxon>
        <taxon>Lactuca</taxon>
    </lineage>
</organism>
<dbReference type="EMBL" id="NBSK02000009">
    <property type="protein sequence ID" value="KAJ0187607.1"/>
    <property type="molecule type" value="Genomic_DNA"/>
</dbReference>
<keyword evidence="1" id="KW-0812">Transmembrane</keyword>
<reference evidence="3 4" key="1">
    <citation type="journal article" date="2017" name="Nat. Commun.">
        <title>Genome assembly with in vitro proximity ligation data and whole-genome triplication in lettuce.</title>
        <authorList>
            <person name="Reyes-Chin-Wo S."/>
            <person name="Wang Z."/>
            <person name="Yang X."/>
            <person name="Kozik A."/>
            <person name="Arikit S."/>
            <person name="Song C."/>
            <person name="Xia L."/>
            <person name="Froenicke L."/>
            <person name="Lavelle D.O."/>
            <person name="Truco M.J."/>
            <person name="Xia R."/>
            <person name="Zhu S."/>
            <person name="Xu C."/>
            <person name="Xu H."/>
            <person name="Xu X."/>
            <person name="Cox K."/>
            <person name="Korf I."/>
            <person name="Meyers B.C."/>
            <person name="Michelmore R.W."/>
        </authorList>
    </citation>
    <scope>NUCLEOTIDE SEQUENCE [LARGE SCALE GENOMIC DNA]</scope>
    <source>
        <strain evidence="4">cv. Salinas</strain>
        <tissue evidence="3">Seedlings</tissue>
    </source>
</reference>